<proteinExistence type="predicted"/>
<sequence length="116" mass="13340">MSRDKSLIESLAEMGQDDPEFRKEMDALFIETLDEFLEAYKKGIQQASPEQLSFAIHKIKFAVKMYAIEDMYKAAEQGRQLVASTVYTPQQLAQCLDEVNTLCMLHRHKIAQRLSP</sequence>
<dbReference type="PROSITE" id="PS50894">
    <property type="entry name" value="HPT"/>
    <property type="match status" value="1"/>
</dbReference>
<dbReference type="EMBL" id="AAWS01000027">
    <property type="protein sequence ID" value="EAY27045.1"/>
    <property type="molecule type" value="Genomic_DNA"/>
</dbReference>
<name>A1ZRF5_MICM2</name>
<dbReference type="Gene3D" id="1.20.120.160">
    <property type="entry name" value="HPT domain"/>
    <property type="match status" value="1"/>
</dbReference>
<dbReference type="InterPro" id="IPR008207">
    <property type="entry name" value="Sig_transdc_His_kin_Hpt_dom"/>
</dbReference>
<dbReference type="InterPro" id="IPR036641">
    <property type="entry name" value="HPT_dom_sf"/>
</dbReference>
<evidence type="ECO:0000313" key="4">
    <source>
        <dbReference type="Proteomes" id="UP000004095"/>
    </source>
</evidence>
<feature type="domain" description="HPt" evidence="2">
    <location>
        <begin position="18"/>
        <end position="116"/>
    </location>
</feature>
<feature type="modified residue" description="Phosphohistidine" evidence="1">
    <location>
        <position position="57"/>
    </location>
</feature>
<organism evidence="3 4">
    <name type="scientific">Microscilla marina ATCC 23134</name>
    <dbReference type="NCBI Taxonomy" id="313606"/>
    <lineage>
        <taxon>Bacteria</taxon>
        <taxon>Pseudomonadati</taxon>
        <taxon>Bacteroidota</taxon>
        <taxon>Cytophagia</taxon>
        <taxon>Cytophagales</taxon>
        <taxon>Microscillaceae</taxon>
        <taxon>Microscilla</taxon>
    </lineage>
</organism>
<keyword evidence="4" id="KW-1185">Reference proteome</keyword>
<dbReference type="RefSeq" id="WP_004156402.1">
    <property type="nucleotide sequence ID" value="NZ_AAWS01000027.1"/>
</dbReference>
<gene>
    <name evidence="3" type="ORF">M23134_04733</name>
</gene>
<dbReference type="OrthoDB" id="7478530at2"/>
<comment type="caution">
    <text evidence="3">The sequence shown here is derived from an EMBL/GenBank/DDBJ whole genome shotgun (WGS) entry which is preliminary data.</text>
</comment>
<evidence type="ECO:0000259" key="2">
    <source>
        <dbReference type="PROSITE" id="PS50894"/>
    </source>
</evidence>
<dbReference type="GO" id="GO:0004672">
    <property type="term" value="F:protein kinase activity"/>
    <property type="evidence" value="ECO:0007669"/>
    <property type="project" value="UniProtKB-ARBA"/>
</dbReference>
<accession>A1ZRF5</accession>
<reference evidence="3 4" key="1">
    <citation type="submission" date="2007-01" db="EMBL/GenBank/DDBJ databases">
        <authorList>
            <person name="Haygood M."/>
            <person name="Podell S."/>
            <person name="Anderson C."/>
            <person name="Hopkinson B."/>
            <person name="Roe K."/>
            <person name="Barbeau K."/>
            <person name="Gaasterland T."/>
            <person name="Ferriera S."/>
            <person name="Johnson J."/>
            <person name="Kravitz S."/>
            <person name="Beeson K."/>
            <person name="Sutton G."/>
            <person name="Rogers Y.-H."/>
            <person name="Friedman R."/>
            <person name="Frazier M."/>
            <person name="Venter J.C."/>
        </authorList>
    </citation>
    <scope>NUCLEOTIDE SEQUENCE [LARGE SCALE GENOMIC DNA]</scope>
    <source>
        <strain evidence="3 4">ATCC 23134</strain>
    </source>
</reference>
<dbReference type="AlphaFoldDB" id="A1ZRF5"/>
<dbReference type="Proteomes" id="UP000004095">
    <property type="component" value="Unassembled WGS sequence"/>
</dbReference>
<evidence type="ECO:0000313" key="3">
    <source>
        <dbReference type="EMBL" id="EAY27045.1"/>
    </source>
</evidence>
<protein>
    <submittedName>
        <fullName evidence="3">Two-component hybrid sensor and regulator, putative</fullName>
    </submittedName>
</protein>
<dbReference type="SUPFAM" id="SSF47226">
    <property type="entry name" value="Histidine-containing phosphotransfer domain, HPT domain"/>
    <property type="match status" value="1"/>
</dbReference>
<dbReference type="GO" id="GO:0000160">
    <property type="term" value="P:phosphorelay signal transduction system"/>
    <property type="evidence" value="ECO:0007669"/>
    <property type="project" value="InterPro"/>
</dbReference>
<evidence type="ECO:0000256" key="1">
    <source>
        <dbReference type="PROSITE-ProRule" id="PRU00110"/>
    </source>
</evidence>
<keyword evidence="1" id="KW-0597">Phosphoprotein</keyword>